<proteinExistence type="predicted"/>
<name>J5TG30_TRIAS</name>
<protein>
    <submittedName>
        <fullName evidence="1">Uncharacterized protein</fullName>
    </submittedName>
</protein>
<dbReference type="EMBL" id="ALBS01000093">
    <property type="protein sequence ID" value="EJT50756.1"/>
    <property type="molecule type" value="Genomic_DNA"/>
</dbReference>
<dbReference type="AlphaFoldDB" id="J5TG30"/>
<dbReference type="Proteomes" id="UP000002748">
    <property type="component" value="Unassembled WGS sequence"/>
</dbReference>
<evidence type="ECO:0000313" key="1">
    <source>
        <dbReference type="EMBL" id="EJT50756.1"/>
    </source>
</evidence>
<dbReference type="GeneID" id="25991643"/>
<dbReference type="VEuPathDB" id="FungiDB:A1Q1_08131"/>
<gene>
    <name evidence="1" type="ORF">A1Q1_08131</name>
</gene>
<comment type="caution">
    <text evidence="1">The sequence shown here is derived from an EMBL/GenBank/DDBJ whole genome shotgun (WGS) entry which is preliminary data.</text>
</comment>
<dbReference type="KEGG" id="tasa:A1Q1_08131"/>
<organism evidence="1 2">
    <name type="scientific">Trichosporon asahii var. asahii (strain ATCC 90039 / CBS 2479 / JCM 2466 / KCTC 7840 / NBRC 103889/ NCYC 2677 / UAMH 7654)</name>
    <name type="common">Yeast</name>
    <dbReference type="NCBI Taxonomy" id="1186058"/>
    <lineage>
        <taxon>Eukaryota</taxon>
        <taxon>Fungi</taxon>
        <taxon>Dikarya</taxon>
        <taxon>Basidiomycota</taxon>
        <taxon>Agaricomycotina</taxon>
        <taxon>Tremellomycetes</taxon>
        <taxon>Trichosporonales</taxon>
        <taxon>Trichosporonaceae</taxon>
        <taxon>Trichosporon</taxon>
    </lineage>
</organism>
<dbReference type="RefSeq" id="XP_014181753.1">
    <property type="nucleotide sequence ID" value="XM_014326278.1"/>
</dbReference>
<dbReference type="HOGENOM" id="CLU_2456357_0_0_1"/>
<evidence type="ECO:0000313" key="2">
    <source>
        <dbReference type="Proteomes" id="UP000002748"/>
    </source>
</evidence>
<reference evidence="1 2" key="1">
    <citation type="journal article" date="2012" name="Eukaryot. Cell">
        <title>Draft genome sequence of CBS 2479, the standard type strain of Trichosporon asahii.</title>
        <authorList>
            <person name="Yang R.Y."/>
            <person name="Li H.T."/>
            <person name="Zhu H."/>
            <person name="Zhou G.P."/>
            <person name="Wang M."/>
            <person name="Wang L."/>
        </authorList>
    </citation>
    <scope>NUCLEOTIDE SEQUENCE [LARGE SCALE GENOMIC DNA]</scope>
    <source>
        <strain evidence="2">ATCC 90039 / CBS 2479 / JCM 2466 / KCTC 7840 / NCYC 2677 / UAMH 7654</strain>
    </source>
</reference>
<sequence length="89" mass="10125">MFFTHDYLYFSARSNRYLRGQESEQASASLGTMPLCRPVSSYEYLPQLAQKEHRASLLEPTTLSSAVVAPLPTLHFRAHTVARSQPRRV</sequence>
<accession>J5TG30</accession>